<protein>
    <submittedName>
        <fullName evidence="2">Uncharacterized protein</fullName>
    </submittedName>
</protein>
<gene>
    <name evidence="2" type="ORF">Fcan01_24903</name>
</gene>
<evidence type="ECO:0000256" key="1">
    <source>
        <dbReference type="SAM" id="MobiDB-lite"/>
    </source>
</evidence>
<feature type="region of interest" description="Disordered" evidence="1">
    <location>
        <begin position="85"/>
        <end position="106"/>
    </location>
</feature>
<proteinExistence type="predicted"/>
<comment type="caution">
    <text evidence="2">The sequence shown here is derived from an EMBL/GenBank/DDBJ whole genome shotgun (WGS) entry which is preliminary data.</text>
</comment>
<dbReference type="EMBL" id="LNIX01000034">
    <property type="protein sequence ID" value="OXA40339.1"/>
    <property type="molecule type" value="Genomic_DNA"/>
</dbReference>
<evidence type="ECO:0000313" key="2">
    <source>
        <dbReference type="EMBL" id="OXA40339.1"/>
    </source>
</evidence>
<evidence type="ECO:0000313" key="3">
    <source>
        <dbReference type="Proteomes" id="UP000198287"/>
    </source>
</evidence>
<organism evidence="2 3">
    <name type="scientific">Folsomia candida</name>
    <name type="common">Springtail</name>
    <dbReference type="NCBI Taxonomy" id="158441"/>
    <lineage>
        <taxon>Eukaryota</taxon>
        <taxon>Metazoa</taxon>
        <taxon>Ecdysozoa</taxon>
        <taxon>Arthropoda</taxon>
        <taxon>Hexapoda</taxon>
        <taxon>Collembola</taxon>
        <taxon>Entomobryomorpha</taxon>
        <taxon>Isotomoidea</taxon>
        <taxon>Isotomidae</taxon>
        <taxon>Proisotominae</taxon>
        <taxon>Folsomia</taxon>
    </lineage>
</organism>
<dbReference type="AlphaFoldDB" id="A0A226D543"/>
<sequence length="106" mass="12381">EAQIFHNSTPTVLDMEETARLLSQCGLDCYFDTFKENAITDDATREDLATIVPIRNFGRNSEVEKWHDLPFQSYLKIGAAAGIKSARRRRGRQWHPHRPLRQTRRR</sequence>
<feature type="non-terminal residue" evidence="2">
    <location>
        <position position="1"/>
    </location>
</feature>
<name>A0A226D543_FOLCA</name>
<reference evidence="2 3" key="1">
    <citation type="submission" date="2015-12" db="EMBL/GenBank/DDBJ databases">
        <title>The genome of Folsomia candida.</title>
        <authorList>
            <person name="Faddeeva A."/>
            <person name="Derks M.F."/>
            <person name="Anvar Y."/>
            <person name="Smit S."/>
            <person name="Van Straalen N."/>
            <person name="Roelofs D."/>
        </authorList>
    </citation>
    <scope>NUCLEOTIDE SEQUENCE [LARGE SCALE GENOMIC DNA]</scope>
    <source>
        <strain evidence="2 3">VU population</strain>
        <tissue evidence="2">Whole body</tissue>
    </source>
</reference>
<keyword evidence="3" id="KW-1185">Reference proteome</keyword>
<dbReference type="Proteomes" id="UP000198287">
    <property type="component" value="Unassembled WGS sequence"/>
</dbReference>
<accession>A0A226D543</accession>